<organism evidence="1">
    <name type="scientific">marine sediment metagenome</name>
    <dbReference type="NCBI Taxonomy" id="412755"/>
    <lineage>
        <taxon>unclassified sequences</taxon>
        <taxon>metagenomes</taxon>
        <taxon>ecological metagenomes</taxon>
    </lineage>
</organism>
<dbReference type="EMBL" id="BARU01028453">
    <property type="protein sequence ID" value="GAH70813.1"/>
    <property type="molecule type" value="Genomic_DNA"/>
</dbReference>
<feature type="non-terminal residue" evidence="1">
    <location>
        <position position="1"/>
    </location>
</feature>
<gene>
    <name evidence="1" type="ORF">S03H2_45411</name>
</gene>
<comment type="caution">
    <text evidence="1">The sequence shown here is derived from an EMBL/GenBank/DDBJ whole genome shotgun (WGS) entry which is preliminary data.</text>
</comment>
<dbReference type="AlphaFoldDB" id="X1JM05"/>
<accession>X1JM05</accession>
<evidence type="ECO:0000313" key="1">
    <source>
        <dbReference type="EMBL" id="GAH70813.1"/>
    </source>
</evidence>
<reference evidence="1" key="1">
    <citation type="journal article" date="2014" name="Front. Microbiol.">
        <title>High frequency of phylogenetically diverse reductive dehalogenase-homologous genes in deep subseafloor sedimentary metagenomes.</title>
        <authorList>
            <person name="Kawai M."/>
            <person name="Futagami T."/>
            <person name="Toyoda A."/>
            <person name="Takaki Y."/>
            <person name="Nishi S."/>
            <person name="Hori S."/>
            <person name="Arai W."/>
            <person name="Tsubouchi T."/>
            <person name="Morono Y."/>
            <person name="Uchiyama I."/>
            <person name="Ito T."/>
            <person name="Fujiyama A."/>
            <person name="Inagaki F."/>
            <person name="Takami H."/>
        </authorList>
    </citation>
    <scope>NUCLEOTIDE SEQUENCE</scope>
    <source>
        <strain evidence="1">Expedition CK06-06</strain>
    </source>
</reference>
<protein>
    <submittedName>
        <fullName evidence="1">Uncharacterized protein</fullName>
    </submittedName>
</protein>
<proteinExistence type="predicted"/>
<name>X1JM05_9ZZZZ</name>
<sequence length="29" mass="3384">NFITRIVTEKSNLLGANKFYLSFYFINGI</sequence>